<evidence type="ECO:0000259" key="7">
    <source>
        <dbReference type="PROSITE" id="PS50071"/>
    </source>
</evidence>
<dbReference type="GO" id="GO:0000981">
    <property type="term" value="F:DNA-binding transcription factor activity, RNA polymerase II-specific"/>
    <property type="evidence" value="ECO:0007669"/>
    <property type="project" value="InterPro"/>
</dbReference>
<dbReference type="Gene3D" id="1.10.10.60">
    <property type="entry name" value="Homeodomain-like"/>
    <property type="match status" value="3"/>
</dbReference>
<feature type="compositionally biased region" description="Polar residues" evidence="6">
    <location>
        <begin position="8"/>
        <end position="25"/>
    </location>
</feature>
<feature type="DNA-binding region" description="Homeobox" evidence="4">
    <location>
        <begin position="27"/>
        <end position="86"/>
    </location>
</feature>
<dbReference type="PROSITE" id="PS50071">
    <property type="entry name" value="HOMEOBOX_2"/>
    <property type="match status" value="3"/>
</dbReference>
<protein>
    <recommendedName>
        <fullName evidence="7">Homeobox domain-containing protein</fullName>
    </recommendedName>
</protein>
<keyword evidence="9" id="KW-1185">Reference proteome</keyword>
<sequence>MESAIDSLPQSSSPIGSPQDTTKPLSQKKPRHRHTPAQLAALNELFEKSEHPALEQRISLAERLGMETKTVNAWFQNKRASSKKRSRNHKYNDIHSTCTPSAPSSTSRLPNLTENDDYHDDEISSVDMNQTHLVPDLALPYHRSANHSGNGDAPQFISEAESLPRRTRTHSTDELKRMYGNDPHPSTELREVLSQRLGMQYQTITNWFQNHHSPSRKKHEQLDVDASLNSDYAFEDHYMGYPSGQSHPSQLSALKNATQYHGMGNSVDYSLHMEEATYRRISSKRYSTPYSTASTFSRPRRSRPEPYQLDALKELFTKTPTPSIEERSALAAEIGMDLGRVTNWFRNLRQTARKRAKKTGSSEDDDEFASLREHSGSFSRPATPSQHSTSSANDDGMELDDDHYLHHSDVGSDEEYQEAITPSPEPLTHSKSDLSSYPGLDKLSLTQYHGVKIEDALLLLSFHQHVMQ</sequence>
<organism evidence="8 9">
    <name type="scientific">Amanita muscaria (strain Koide BX008)</name>
    <dbReference type="NCBI Taxonomy" id="946122"/>
    <lineage>
        <taxon>Eukaryota</taxon>
        <taxon>Fungi</taxon>
        <taxon>Dikarya</taxon>
        <taxon>Basidiomycota</taxon>
        <taxon>Agaricomycotina</taxon>
        <taxon>Agaricomycetes</taxon>
        <taxon>Agaricomycetidae</taxon>
        <taxon>Agaricales</taxon>
        <taxon>Pluteineae</taxon>
        <taxon>Amanitaceae</taxon>
        <taxon>Amanita</taxon>
    </lineage>
</organism>
<evidence type="ECO:0000256" key="4">
    <source>
        <dbReference type="PROSITE-ProRule" id="PRU00108"/>
    </source>
</evidence>
<reference evidence="8 9" key="1">
    <citation type="submission" date="2014-04" db="EMBL/GenBank/DDBJ databases">
        <title>Evolutionary Origins and Diversification of the Mycorrhizal Mutualists.</title>
        <authorList>
            <consortium name="DOE Joint Genome Institute"/>
            <consortium name="Mycorrhizal Genomics Consortium"/>
            <person name="Kohler A."/>
            <person name="Kuo A."/>
            <person name="Nagy L.G."/>
            <person name="Floudas D."/>
            <person name="Copeland A."/>
            <person name="Barry K.W."/>
            <person name="Cichocki N."/>
            <person name="Veneault-Fourrey C."/>
            <person name="LaButti K."/>
            <person name="Lindquist E.A."/>
            <person name="Lipzen A."/>
            <person name="Lundell T."/>
            <person name="Morin E."/>
            <person name="Murat C."/>
            <person name="Riley R."/>
            <person name="Ohm R."/>
            <person name="Sun H."/>
            <person name="Tunlid A."/>
            <person name="Henrissat B."/>
            <person name="Grigoriev I.V."/>
            <person name="Hibbett D.S."/>
            <person name="Martin F."/>
        </authorList>
    </citation>
    <scope>NUCLEOTIDE SEQUENCE [LARGE SCALE GENOMIC DNA]</scope>
    <source>
        <strain evidence="8 9">Koide BX008</strain>
    </source>
</reference>
<evidence type="ECO:0000256" key="1">
    <source>
        <dbReference type="ARBA" id="ARBA00023125"/>
    </source>
</evidence>
<feature type="DNA-binding region" description="Homeobox" evidence="4">
    <location>
        <begin position="297"/>
        <end position="356"/>
    </location>
</feature>
<dbReference type="InParanoid" id="A0A0C2TW07"/>
<name>A0A0C2TW07_AMAMK</name>
<feature type="region of interest" description="Disordered" evidence="6">
    <location>
        <begin position="353"/>
        <end position="433"/>
    </location>
</feature>
<feature type="domain" description="Homeobox" evidence="7">
    <location>
        <begin position="295"/>
        <end position="355"/>
    </location>
</feature>
<dbReference type="OrthoDB" id="6159439at2759"/>
<dbReference type="PANTHER" id="PTHR24324:SF9">
    <property type="entry name" value="HOMEOBOX DOMAIN-CONTAINING PROTEIN"/>
    <property type="match status" value="1"/>
</dbReference>
<dbReference type="InterPro" id="IPR051000">
    <property type="entry name" value="Homeobox_DNA-bind_prot"/>
</dbReference>
<keyword evidence="3 4" id="KW-0539">Nucleus</keyword>
<evidence type="ECO:0000256" key="5">
    <source>
        <dbReference type="RuleBase" id="RU000682"/>
    </source>
</evidence>
<dbReference type="SUPFAM" id="SSF46689">
    <property type="entry name" value="Homeodomain-like"/>
    <property type="match status" value="3"/>
</dbReference>
<dbReference type="InterPro" id="IPR001356">
    <property type="entry name" value="HD"/>
</dbReference>
<dbReference type="GO" id="GO:0030154">
    <property type="term" value="P:cell differentiation"/>
    <property type="evidence" value="ECO:0007669"/>
    <property type="project" value="TreeGrafter"/>
</dbReference>
<feature type="compositionally biased region" description="Polar residues" evidence="6">
    <location>
        <begin position="376"/>
        <end position="393"/>
    </location>
</feature>
<dbReference type="GO" id="GO:0000978">
    <property type="term" value="F:RNA polymerase II cis-regulatory region sequence-specific DNA binding"/>
    <property type="evidence" value="ECO:0007669"/>
    <property type="project" value="TreeGrafter"/>
</dbReference>
<feature type="region of interest" description="Disordered" evidence="6">
    <location>
        <begin position="1"/>
        <end position="37"/>
    </location>
</feature>
<comment type="subcellular location">
    <subcellularLocation>
        <location evidence="4 5">Nucleus</location>
    </subcellularLocation>
</comment>
<dbReference type="SMART" id="SM00389">
    <property type="entry name" value="HOX"/>
    <property type="match status" value="3"/>
</dbReference>
<dbReference type="InterPro" id="IPR009057">
    <property type="entry name" value="Homeodomain-like_sf"/>
</dbReference>
<feature type="DNA-binding region" description="Homeobox" evidence="4">
    <location>
        <begin position="176"/>
        <end position="219"/>
    </location>
</feature>
<feature type="compositionally biased region" description="Basic and acidic residues" evidence="6">
    <location>
        <begin position="170"/>
        <end position="186"/>
    </location>
</feature>
<feature type="domain" description="Homeobox" evidence="7">
    <location>
        <begin position="174"/>
        <end position="218"/>
    </location>
</feature>
<evidence type="ECO:0000256" key="6">
    <source>
        <dbReference type="SAM" id="MobiDB-lite"/>
    </source>
</evidence>
<feature type="domain" description="Homeobox" evidence="7">
    <location>
        <begin position="25"/>
        <end position="85"/>
    </location>
</feature>
<accession>A0A0C2TW07</accession>
<gene>
    <name evidence="8" type="ORF">M378DRAFT_65406</name>
</gene>
<dbReference type="GO" id="GO:0005634">
    <property type="term" value="C:nucleus"/>
    <property type="evidence" value="ECO:0007669"/>
    <property type="project" value="UniProtKB-SubCell"/>
</dbReference>
<dbReference type="PANTHER" id="PTHR24324">
    <property type="entry name" value="HOMEOBOX PROTEIN HHEX"/>
    <property type="match status" value="1"/>
</dbReference>
<dbReference type="PROSITE" id="PS00027">
    <property type="entry name" value="HOMEOBOX_1"/>
    <property type="match status" value="2"/>
</dbReference>
<feature type="compositionally biased region" description="Basic residues" evidence="6">
    <location>
        <begin position="26"/>
        <end position="35"/>
    </location>
</feature>
<dbReference type="HOGENOM" id="CLU_030817_0_0_1"/>
<feature type="region of interest" description="Disordered" evidence="6">
    <location>
        <begin position="78"/>
        <end position="111"/>
    </location>
</feature>
<evidence type="ECO:0000313" key="9">
    <source>
        <dbReference type="Proteomes" id="UP000054549"/>
    </source>
</evidence>
<dbReference type="AlphaFoldDB" id="A0A0C2TW07"/>
<proteinExistence type="predicted"/>
<keyword evidence="2 4" id="KW-0371">Homeobox</keyword>
<dbReference type="Proteomes" id="UP000054549">
    <property type="component" value="Unassembled WGS sequence"/>
</dbReference>
<feature type="compositionally biased region" description="Low complexity" evidence="6">
    <location>
        <begin position="96"/>
        <end position="107"/>
    </location>
</feature>
<dbReference type="InterPro" id="IPR017970">
    <property type="entry name" value="Homeobox_CS"/>
</dbReference>
<feature type="region of interest" description="Disordered" evidence="6">
    <location>
        <begin position="163"/>
        <end position="186"/>
    </location>
</feature>
<evidence type="ECO:0000256" key="3">
    <source>
        <dbReference type="ARBA" id="ARBA00023242"/>
    </source>
</evidence>
<evidence type="ECO:0000313" key="8">
    <source>
        <dbReference type="EMBL" id="KIL71589.1"/>
    </source>
</evidence>
<feature type="compositionally biased region" description="Basic residues" evidence="6">
    <location>
        <begin position="80"/>
        <end position="89"/>
    </location>
</feature>
<evidence type="ECO:0000256" key="2">
    <source>
        <dbReference type="ARBA" id="ARBA00023155"/>
    </source>
</evidence>
<dbReference type="CDD" id="cd00086">
    <property type="entry name" value="homeodomain"/>
    <property type="match status" value="3"/>
</dbReference>
<dbReference type="EMBL" id="KN818222">
    <property type="protein sequence ID" value="KIL71589.1"/>
    <property type="molecule type" value="Genomic_DNA"/>
</dbReference>
<dbReference type="Pfam" id="PF00046">
    <property type="entry name" value="Homeodomain"/>
    <property type="match status" value="3"/>
</dbReference>
<keyword evidence="1 4" id="KW-0238">DNA-binding</keyword>